<evidence type="ECO:0000313" key="3">
    <source>
        <dbReference type="Proteomes" id="UP000800040"/>
    </source>
</evidence>
<sequence>RRRIHPVRSVARFLCYLCVAGSAAKKTMRRQQRSALGDQEEERICRGASRWHSLLPFLEPLFVIDPKLLFIEDHILGREEQSIHSRPRDTDVFDIPRTVEELVARAKEASTPCDCDMCAPKLYKIVNEASHGRIQQQCRASQPFTSAARHPDPEAGPSLRLKFHGDYEAMSLVRHHIAWLENTYLHPSSTSKSTSAVQHLHSLLQTWQPHLSASNLQTSTSSAQLHTLFTHLNRVFFNNNVPAHNTHLSAGFTYLPPTQTDCFGKSFFNPILGTQIFLHPTLYRGCTTQQPRDLHDDTTAASVRIRNRLGTILHEMCHAFLKAYTCRSCPMHDACVGARGHGRAWQVLAAKMEDVASVVLGGKVDMGRFPSLLRDL</sequence>
<dbReference type="Proteomes" id="UP000800040">
    <property type="component" value="Unassembled WGS sequence"/>
</dbReference>
<dbReference type="EMBL" id="ML975371">
    <property type="protein sequence ID" value="KAF1831182.1"/>
    <property type="molecule type" value="Genomic_DNA"/>
</dbReference>
<gene>
    <name evidence="2" type="ORF">BDW02DRAFT_463857</name>
</gene>
<dbReference type="OrthoDB" id="3796964at2759"/>
<evidence type="ECO:0008006" key="4">
    <source>
        <dbReference type="Google" id="ProtNLM"/>
    </source>
</evidence>
<proteinExistence type="predicted"/>
<keyword evidence="3" id="KW-1185">Reference proteome</keyword>
<reference evidence="2" key="1">
    <citation type="submission" date="2020-01" db="EMBL/GenBank/DDBJ databases">
        <authorList>
            <consortium name="DOE Joint Genome Institute"/>
            <person name="Haridas S."/>
            <person name="Albert R."/>
            <person name="Binder M."/>
            <person name="Bloem J."/>
            <person name="Labutti K."/>
            <person name="Salamov A."/>
            <person name="Andreopoulos B."/>
            <person name="Baker S.E."/>
            <person name="Barry K."/>
            <person name="Bills G."/>
            <person name="Bluhm B.H."/>
            <person name="Cannon C."/>
            <person name="Castanera R."/>
            <person name="Culley D.E."/>
            <person name="Daum C."/>
            <person name="Ezra D."/>
            <person name="Gonzalez J.B."/>
            <person name="Henrissat B."/>
            <person name="Kuo A."/>
            <person name="Liang C."/>
            <person name="Lipzen A."/>
            <person name="Lutzoni F."/>
            <person name="Magnuson J."/>
            <person name="Mondo S."/>
            <person name="Nolan M."/>
            <person name="Ohm R."/>
            <person name="Pangilinan J."/>
            <person name="Park H.-J."/>
            <person name="Ramirez L."/>
            <person name="Alfaro M."/>
            <person name="Sun H."/>
            <person name="Tritt A."/>
            <person name="Yoshinaga Y."/>
            <person name="Zwiers L.-H."/>
            <person name="Turgeon B.G."/>
            <person name="Goodwin S.B."/>
            <person name="Spatafora J.W."/>
            <person name="Crous P.W."/>
            <person name="Grigoriev I.V."/>
        </authorList>
    </citation>
    <scope>NUCLEOTIDE SEQUENCE</scope>
    <source>
        <strain evidence="2">P77</strain>
    </source>
</reference>
<accession>A0A6A5K938</accession>
<name>A0A6A5K938_9PLEO</name>
<feature type="chain" id="PRO_5025500543" description="SprT-like domain-containing protein" evidence="1">
    <location>
        <begin position="25"/>
        <end position="376"/>
    </location>
</feature>
<feature type="non-terminal residue" evidence="2">
    <location>
        <position position="1"/>
    </location>
</feature>
<evidence type="ECO:0000313" key="2">
    <source>
        <dbReference type="EMBL" id="KAF1831182.1"/>
    </source>
</evidence>
<feature type="signal peptide" evidence="1">
    <location>
        <begin position="1"/>
        <end position="24"/>
    </location>
</feature>
<dbReference type="AlphaFoldDB" id="A0A6A5K938"/>
<protein>
    <recommendedName>
        <fullName evidence="4">SprT-like domain-containing protein</fullName>
    </recommendedName>
</protein>
<evidence type="ECO:0000256" key="1">
    <source>
        <dbReference type="SAM" id="SignalP"/>
    </source>
</evidence>
<feature type="non-terminal residue" evidence="2">
    <location>
        <position position="376"/>
    </location>
</feature>
<organism evidence="2 3">
    <name type="scientific">Decorospora gaudefroyi</name>
    <dbReference type="NCBI Taxonomy" id="184978"/>
    <lineage>
        <taxon>Eukaryota</taxon>
        <taxon>Fungi</taxon>
        <taxon>Dikarya</taxon>
        <taxon>Ascomycota</taxon>
        <taxon>Pezizomycotina</taxon>
        <taxon>Dothideomycetes</taxon>
        <taxon>Pleosporomycetidae</taxon>
        <taxon>Pleosporales</taxon>
        <taxon>Pleosporineae</taxon>
        <taxon>Pleosporaceae</taxon>
        <taxon>Decorospora</taxon>
    </lineage>
</organism>
<keyword evidence="1" id="KW-0732">Signal</keyword>